<dbReference type="AlphaFoldDB" id="A0A815Q2R2"/>
<keyword evidence="4" id="KW-0805">Transcription regulation</keyword>
<evidence type="ECO:0000256" key="3">
    <source>
        <dbReference type="ARBA" id="ARBA00013634"/>
    </source>
</evidence>
<evidence type="ECO:0000256" key="9">
    <source>
        <dbReference type="ARBA" id="ARBA00025958"/>
    </source>
</evidence>
<sequence>MSNDNDRLREFISSPIDLTKFLADAQNVKERLNALKSSYSSDQDHLDTLMNVSKTLSDYRHLEQQDELTRGDDETNEVLEEDEATTSTWRTRRKKKKLDPAIVNNLKFYPACIEYLYREFSQSRPHAAHDTAFLKNIRECNQAPANFHDDRLVLNLQIFFPIESRDRYRHQLMNELICLSTLTLAQIRDTIECVSDEQILGEYSQNPEEIKTIGQRASDVNTAACFIIESVIYDDLRRTSERLSEKILQQTDSAYTQGNTMEMTSLNDLKGLQLGKPYIYLHQNNCEHVIVFSELKLLEKDQCHDSSLYPLCRMKYHGRFSYCFLCNVFYAKWLVRNSPLIPDDPCLLCERCFKTCHYDKDGNKVGEFTAHHFPQLFDQAFVTKLKSTTNFRRR</sequence>
<dbReference type="GO" id="GO:0005634">
    <property type="term" value="C:nucleus"/>
    <property type="evidence" value="ECO:0007669"/>
    <property type="project" value="UniProtKB-SubCell"/>
</dbReference>
<comment type="subunit">
    <text evidence="9">Part of the SNAPc complex composed of 5 subunits: SNAPC1, SNAPC2, SNAPC3, SNAPC4 and SNAPC5. SNAPC3 interacts with SNAPC1.</text>
</comment>
<evidence type="ECO:0000256" key="11">
    <source>
        <dbReference type="SAM" id="MobiDB-lite"/>
    </source>
</evidence>
<evidence type="ECO:0000256" key="1">
    <source>
        <dbReference type="ARBA" id="ARBA00004123"/>
    </source>
</evidence>
<protein>
    <recommendedName>
        <fullName evidence="3">snRNA-activating protein complex subunit 3</fullName>
    </recommendedName>
    <alternativeName>
        <fullName evidence="10">Small nuclear RNA-activating complex polypeptide 3</fullName>
    </alternativeName>
</protein>
<feature type="compositionally biased region" description="Acidic residues" evidence="11">
    <location>
        <begin position="74"/>
        <end position="84"/>
    </location>
</feature>
<dbReference type="GO" id="GO:0042796">
    <property type="term" value="P:snRNA transcription by RNA polymerase III"/>
    <property type="evidence" value="ECO:0007669"/>
    <property type="project" value="TreeGrafter"/>
</dbReference>
<comment type="similarity">
    <text evidence="2">Belongs to the SNAPC3/SRD2 family.</text>
</comment>
<proteinExistence type="inferred from homology"/>
<dbReference type="PANTHER" id="PTHR13421">
    <property type="entry name" value="SNRNA-ACTIVATING PROTEIN COMPLEX SUBUNIT 3"/>
    <property type="match status" value="1"/>
</dbReference>
<organism evidence="12 13">
    <name type="scientific">Adineta ricciae</name>
    <name type="common">Rotifer</name>
    <dbReference type="NCBI Taxonomy" id="249248"/>
    <lineage>
        <taxon>Eukaryota</taxon>
        <taxon>Metazoa</taxon>
        <taxon>Spiralia</taxon>
        <taxon>Gnathifera</taxon>
        <taxon>Rotifera</taxon>
        <taxon>Eurotatoria</taxon>
        <taxon>Bdelloidea</taxon>
        <taxon>Adinetida</taxon>
        <taxon>Adinetidae</taxon>
        <taxon>Adineta</taxon>
    </lineage>
</organism>
<comment type="caution">
    <text evidence="12">The sequence shown here is derived from an EMBL/GenBank/DDBJ whole genome shotgun (WGS) entry which is preliminary data.</text>
</comment>
<reference evidence="12" key="1">
    <citation type="submission" date="2021-02" db="EMBL/GenBank/DDBJ databases">
        <authorList>
            <person name="Nowell W R."/>
        </authorList>
    </citation>
    <scope>NUCLEOTIDE SEQUENCE</scope>
</reference>
<name>A0A815Q2R2_ADIRI</name>
<evidence type="ECO:0000256" key="8">
    <source>
        <dbReference type="ARBA" id="ARBA00025193"/>
    </source>
</evidence>
<dbReference type="InterPro" id="IPR022042">
    <property type="entry name" value="snRNA-activating_su3"/>
</dbReference>
<dbReference type="PANTHER" id="PTHR13421:SF16">
    <property type="entry name" value="SNRNA-ACTIVATING PROTEIN COMPLEX SUBUNIT 3"/>
    <property type="match status" value="1"/>
</dbReference>
<dbReference type="Pfam" id="PF12251">
    <property type="entry name" value="SNAPC3"/>
    <property type="match status" value="1"/>
</dbReference>
<evidence type="ECO:0000256" key="2">
    <source>
        <dbReference type="ARBA" id="ARBA00010410"/>
    </source>
</evidence>
<evidence type="ECO:0000256" key="4">
    <source>
        <dbReference type="ARBA" id="ARBA00023015"/>
    </source>
</evidence>
<keyword evidence="5" id="KW-0238">DNA-binding</keyword>
<evidence type="ECO:0000313" key="13">
    <source>
        <dbReference type="Proteomes" id="UP000663852"/>
    </source>
</evidence>
<evidence type="ECO:0000313" key="12">
    <source>
        <dbReference type="EMBL" id="CAF1457438.1"/>
    </source>
</evidence>
<evidence type="ECO:0000256" key="5">
    <source>
        <dbReference type="ARBA" id="ARBA00023125"/>
    </source>
</evidence>
<dbReference type="EMBL" id="CAJNOJ010000463">
    <property type="protein sequence ID" value="CAF1457438.1"/>
    <property type="molecule type" value="Genomic_DNA"/>
</dbReference>
<dbReference type="GO" id="GO:0001006">
    <property type="term" value="F:RNA polymerase III type 3 promoter sequence-specific DNA binding"/>
    <property type="evidence" value="ECO:0007669"/>
    <property type="project" value="TreeGrafter"/>
</dbReference>
<dbReference type="Proteomes" id="UP000663852">
    <property type="component" value="Unassembled WGS sequence"/>
</dbReference>
<comment type="subcellular location">
    <subcellularLocation>
        <location evidence="1">Nucleus</location>
    </subcellularLocation>
</comment>
<keyword evidence="6" id="KW-0804">Transcription</keyword>
<dbReference type="OrthoDB" id="46583at2759"/>
<dbReference type="GO" id="GO:0019185">
    <property type="term" value="C:snRNA-activating protein complex"/>
    <property type="evidence" value="ECO:0007669"/>
    <property type="project" value="TreeGrafter"/>
</dbReference>
<comment type="function">
    <text evidence="8">Part of the SNAPc complex required for the transcription of both RNA polymerase II and III small-nuclear RNA genes. Binds to the proximal sequence element (PSE), a non-TATA-box basal promoter element common to these 2 types of genes. Recruits TBP and BRF2 to the U6 snRNA TATA box.</text>
</comment>
<dbReference type="GO" id="GO:0001046">
    <property type="term" value="F:core promoter sequence-specific DNA binding"/>
    <property type="evidence" value="ECO:0007669"/>
    <property type="project" value="TreeGrafter"/>
</dbReference>
<dbReference type="GO" id="GO:0000978">
    <property type="term" value="F:RNA polymerase II cis-regulatory region sequence-specific DNA binding"/>
    <property type="evidence" value="ECO:0007669"/>
    <property type="project" value="TreeGrafter"/>
</dbReference>
<evidence type="ECO:0000256" key="6">
    <source>
        <dbReference type="ARBA" id="ARBA00023163"/>
    </source>
</evidence>
<evidence type="ECO:0000256" key="7">
    <source>
        <dbReference type="ARBA" id="ARBA00023242"/>
    </source>
</evidence>
<evidence type="ECO:0000256" key="10">
    <source>
        <dbReference type="ARBA" id="ARBA00029606"/>
    </source>
</evidence>
<feature type="compositionally biased region" description="Basic and acidic residues" evidence="11">
    <location>
        <begin position="62"/>
        <end position="73"/>
    </location>
</feature>
<feature type="region of interest" description="Disordered" evidence="11">
    <location>
        <begin position="62"/>
        <end position="86"/>
    </location>
</feature>
<dbReference type="GO" id="GO:0003681">
    <property type="term" value="F:bent DNA binding"/>
    <property type="evidence" value="ECO:0007669"/>
    <property type="project" value="TreeGrafter"/>
</dbReference>
<keyword evidence="7" id="KW-0539">Nucleus</keyword>
<accession>A0A815Q2R2</accession>
<gene>
    <name evidence="12" type="ORF">EDS130_LOCUS39931</name>
</gene>
<dbReference type="GO" id="GO:0042795">
    <property type="term" value="P:snRNA transcription by RNA polymerase II"/>
    <property type="evidence" value="ECO:0007669"/>
    <property type="project" value="TreeGrafter"/>
</dbReference>